<keyword evidence="5" id="KW-0238">DNA-binding</keyword>
<dbReference type="InterPro" id="IPR000571">
    <property type="entry name" value="Znf_CCCH"/>
</dbReference>
<feature type="compositionally biased region" description="Polar residues" evidence="7">
    <location>
        <begin position="666"/>
        <end position="678"/>
    </location>
</feature>
<feature type="region of interest" description="Disordered" evidence="7">
    <location>
        <begin position="271"/>
        <end position="301"/>
    </location>
</feature>
<feature type="region of interest" description="Disordered" evidence="7">
    <location>
        <begin position="513"/>
        <end position="554"/>
    </location>
</feature>
<dbReference type="STRING" id="40149.A0A0E0C3R0"/>
<dbReference type="Proteomes" id="UP000008021">
    <property type="component" value="Chromosome 1"/>
</dbReference>
<evidence type="ECO:0000256" key="1">
    <source>
        <dbReference type="ARBA" id="ARBA00022723"/>
    </source>
</evidence>
<keyword evidence="10" id="KW-1185">Reference proteome</keyword>
<evidence type="ECO:0000313" key="10">
    <source>
        <dbReference type="Proteomes" id="UP000008021"/>
    </source>
</evidence>
<evidence type="ECO:0000256" key="4">
    <source>
        <dbReference type="ARBA" id="ARBA00022833"/>
    </source>
</evidence>
<dbReference type="GO" id="GO:0003677">
    <property type="term" value="F:DNA binding"/>
    <property type="evidence" value="ECO:0007669"/>
    <property type="project" value="UniProtKB-KW"/>
</dbReference>
<evidence type="ECO:0000256" key="7">
    <source>
        <dbReference type="SAM" id="MobiDB-lite"/>
    </source>
</evidence>
<dbReference type="GO" id="GO:0045892">
    <property type="term" value="P:negative regulation of DNA-templated transcription"/>
    <property type="evidence" value="ECO:0007669"/>
    <property type="project" value="InterPro"/>
</dbReference>
<feature type="domain" description="C3H1-type" evidence="8">
    <location>
        <begin position="489"/>
        <end position="512"/>
    </location>
</feature>
<keyword evidence="2" id="KW-0677">Repeat</keyword>
<dbReference type="Gramene" id="OMERI01G18600.3">
    <property type="protein sequence ID" value="OMERI01G18600.3"/>
    <property type="gene ID" value="OMERI01G18600"/>
</dbReference>
<evidence type="ECO:0000256" key="3">
    <source>
        <dbReference type="ARBA" id="ARBA00022771"/>
    </source>
</evidence>
<name>A0A0E0C3R0_9ORYZ</name>
<dbReference type="InterPro" id="IPR036855">
    <property type="entry name" value="Znf_CCCH_sf"/>
</dbReference>
<organism evidence="9">
    <name type="scientific">Oryza meridionalis</name>
    <dbReference type="NCBI Taxonomy" id="40149"/>
    <lineage>
        <taxon>Eukaryota</taxon>
        <taxon>Viridiplantae</taxon>
        <taxon>Streptophyta</taxon>
        <taxon>Embryophyta</taxon>
        <taxon>Tracheophyta</taxon>
        <taxon>Spermatophyta</taxon>
        <taxon>Magnoliopsida</taxon>
        <taxon>Liliopsida</taxon>
        <taxon>Poales</taxon>
        <taxon>Poaceae</taxon>
        <taxon>BOP clade</taxon>
        <taxon>Oryzoideae</taxon>
        <taxon>Oryzeae</taxon>
        <taxon>Oryzinae</taxon>
        <taxon>Oryza</taxon>
    </lineage>
</organism>
<reference evidence="9" key="1">
    <citation type="submission" date="2015-04" db="UniProtKB">
        <authorList>
            <consortium name="EnsemblPlants"/>
        </authorList>
    </citation>
    <scope>IDENTIFICATION</scope>
</reference>
<dbReference type="AlphaFoldDB" id="A0A0E0C3R0"/>
<dbReference type="PROSITE" id="PS50103">
    <property type="entry name" value="ZF_C3H1"/>
    <property type="match status" value="3"/>
</dbReference>
<feature type="domain" description="C3H1-type" evidence="8">
    <location>
        <begin position="459"/>
        <end position="486"/>
    </location>
</feature>
<keyword evidence="4 6" id="KW-0862">Zinc</keyword>
<accession>A0A0E0C3R0</accession>
<keyword evidence="3 6" id="KW-0863">Zinc-finger</keyword>
<reference evidence="9" key="2">
    <citation type="submission" date="2018-05" db="EMBL/GenBank/DDBJ databases">
        <title>OmerRS3 (Oryza meridionalis Reference Sequence Version 3).</title>
        <authorList>
            <person name="Zhang J."/>
            <person name="Kudrna D."/>
            <person name="Lee S."/>
            <person name="Talag J."/>
            <person name="Welchert J."/>
            <person name="Wing R.A."/>
        </authorList>
    </citation>
    <scope>NUCLEOTIDE SEQUENCE [LARGE SCALE GENOMIC DNA]</scope>
    <source>
        <strain evidence="9">OR44</strain>
    </source>
</reference>
<dbReference type="eggNOG" id="KOG1040">
    <property type="taxonomic scope" value="Eukaryota"/>
</dbReference>
<feature type="domain" description="C3H1-type" evidence="8">
    <location>
        <begin position="430"/>
        <end position="457"/>
    </location>
</feature>
<dbReference type="Gene3D" id="4.10.1000.10">
    <property type="entry name" value="Zinc finger, CCCH-type"/>
    <property type="match status" value="2"/>
</dbReference>
<evidence type="ECO:0000256" key="6">
    <source>
        <dbReference type="PROSITE-ProRule" id="PRU00723"/>
    </source>
</evidence>
<dbReference type="PANTHER" id="PTHR13119">
    <property type="entry name" value="ZINC FINGER CCCH DOMAIN-CONTAINING PROTEI"/>
    <property type="match status" value="1"/>
</dbReference>
<evidence type="ECO:0000313" key="9">
    <source>
        <dbReference type="EnsemblPlants" id="OMERI01G18600.5"/>
    </source>
</evidence>
<dbReference type="EnsemblPlants" id="OMERI01G18600.3">
    <property type="protein sequence ID" value="OMERI01G18600.3"/>
    <property type="gene ID" value="OMERI01G18600"/>
</dbReference>
<feature type="compositionally biased region" description="Acidic residues" evidence="7">
    <location>
        <begin position="282"/>
        <end position="301"/>
    </location>
</feature>
<evidence type="ECO:0000259" key="8">
    <source>
        <dbReference type="PROSITE" id="PS50103"/>
    </source>
</evidence>
<dbReference type="Pfam" id="PF00642">
    <property type="entry name" value="zf-CCCH"/>
    <property type="match status" value="1"/>
</dbReference>
<feature type="region of interest" description="Disordered" evidence="7">
    <location>
        <begin position="106"/>
        <end position="137"/>
    </location>
</feature>
<dbReference type="GO" id="GO:0003723">
    <property type="term" value="F:RNA binding"/>
    <property type="evidence" value="ECO:0007669"/>
    <property type="project" value="InterPro"/>
</dbReference>
<feature type="zinc finger region" description="C3H1-type" evidence="6">
    <location>
        <begin position="430"/>
        <end position="457"/>
    </location>
</feature>
<feature type="zinc finger region" description="C3H1-type" evidence="6">
    <location>
        <begin position="459"/>
        <end position="486"/>
    </location>
</feature>
<feature type="compositionally biased region" description="Pro residues" evidence="7">
    <location>
        <begin position="1"/>
        <end position="12"/>
    </location>
</feature>
<dbReference type="InterPro" id="IPR045124">
    <property type="entry name" value="Su(sable)-like"/>
</dbReference>
<proteinExistence type="predicted"/>
<dbReference type="GO" id="GO:0005634">
    <property type="term" value="C:nucleus"/>
    <property type="evidence" value="ECO:0007669"/>
    <property type="project" value="TreeGrafter"/>
</dbReference>
<feature type="compositionally biased region" description="Polar residues" evidence="7">
    <location>
        <begin position="110"/>
        <end position="119"/>
    </location>
</feature>
<dbReference type="PANTHER" id="PTHR13119:SF12">
    <property type="entry name" value="PROTEIN SUPPRESSOR OF SABLE"/>
    <property type="match status" value="1"/>
</dbReference>
<evidence type="ECO:0000256" key="2">
    <source>
        <dbReference type="ARBA" id="ARBA00022737"/>
    </source>
</evidence>
<dbReference type="SUPFAM" id="SSF90229">
    <property type="entry name" value="CCCH zinc finger"/>
    <property type="match status" value="3"/>
</dbReference>
<dbReference type="FunFam" id="4.10.1000.10:FF:000095">
    <property type="entry name" value="C3H-type transcription factor"/>
    <property type="match status" value="1"/>
</dbReference>
<feature type="region of interest" description="Disordered" evidence="7">
    <location>
        <begin position="608"/>
        <end position="678"/>
    </location>
</feature>
<sequence length="843" mass="91350">MEELSPPIPPAAAPATLAAAPPTTDVLSRRRAHLDSASYRALSRLFSHCLHLHPPRHAACPDAEVETAAAAIPPGVSGGLPHVVSPPPADVGADRGKNLEVEVALGNPTPHETPSTSASPDAAVNPTTDPGVVPQGTEEGRVAGVERVEGLEEVVFAGGTSGEADADGDELGAGAGLMGDDEALRSMQACLDGEDSELVIEMVGNDDEQLQLDAMMNNLSGLIDDASACVMSAQSCGVSGDKLQSDDRVAEEVKELGAGIGNDRSVCSLDHGSLDGGGGGFEEGEIEGDTQNLDADDSGNSELQDDVELEEDFDSGRIEEDGSCGHDVKSNLHLIPQKGNGDTARNMLCNSKGDSQMHVARAQAVSYDEVLDWNETPLPDDKALKHGNTRKRTLTEERKAKKTKTKRIKRALQREAEGVKRLKLQPVIKPKVVKVCHFYLHGKCQQGNLCKFSHDTTPLTKSKPCTHYARGSCLKGDDCPYDHELSKYPCHNFMENGMCIRGDKCKFSHVIPTAEGPSTPDAKKSNASSVPEKANCQEQTSRQKTSTVYSGEPATSVPIKHHSILKNLAGISENAQKVPVRIPRGIQFLPFNKARPDSSILHQDVVSTEKHKNPTGGPHQNFGRPQPADGKKLGKHNGHRSAPLLDEKDSSKQANLHPCSEPKKNSLPTTAAVPSSVSTQHEVSEASRILQEFLFELGANIYCQILKIGNYQMNALLFNPQKKAHKDYQAQRLYRWLLHCCPRATRWLGVAQAYNSKSQFLIFISLQQQEANSAAKGSMPVCIHQLMSSLCHHISLQFVFFSKFQIHVINRQEIICLFHQSSSMVSSEMASSFLRQKLYSIAM</sequence>
<dbReference type="EnsemblPlants" id="OMERI01G18600.5">
    <property type="protein sequence ID" value="OMERI01G18600.5"/>
    <property type="gene ID" value="OMERI01G18600"/>
</dbReference>
<dbReference type="GO" id="GO:0008270">
    <property type="term" value="F:zinc ion binding"/>
    <property type="evidence" value="ECO:0007669"/>
    <property type="project" value="UniProtKB-KW"/>
</dbReference>
<dbReference type="SMART" id="SM00356">
    <property type="entry name" value="ZnF_C3H1"/>
    <property type="match status" value="3"/>
</dbReference>
<keyword evidence="1 6" id="KW-0479">Metal-binding</keyword>
<feature type="zinc finger region" description="C3H1-type" evidence="6">
    <location>
        <begin position="489"/>
        <end position="512"/>
    </location>
</feature>
<feature type="compositionally biased region" description="Polar residues" evidence="7">
    <location>
        <begin position="536"/>
        <end position="549"/>
    </location>
</feature>
<evidence type="ECO:0000256" key="5">
    <source>
        <dbReference type="ARBA" id="ARBA00023125"/>
    </source>
</evidence>
<protein>
    <recommendedName>
        <fullName evidence="8">C3H1-type domain-containing protein</fullName>
    </recommendedName>
</protein>
<feature type="region of interest" description="Disordered" evidence="7">
    <location>
        <begin position="1"/>
        <end position="21"/>
    </location>
</feature>
<dbReference type="Gramene" id="OMERI01G18600.5">
    <property type="protein sequence ID" value="OMERI01G18600.5"/>
    <property type="gene ID" value="OMERI01G18600"/>
</dbReference>